<dbReference type="PANTHER" id="PTHR45760">
    <property type="entry name" value="FI19922P1-RELATED"/>
    <property type="match status" value="1"/>
</dbReference>
<evidence type="ECO:0000256" key="6">
    <source>
        <dbReference type="ARBA" id="ARBA00022792"/>
    </source>
</evidence>
<feature type="region of interest" description="Disordered" evidence="12">
    <location>
        <begin position="123"/>
        <end position="176"/>
    </location>
</feature>
<feature type="repeat" description="Solcar" evidence="10">
    <location>
        <begin position="386"/>
        <end position="480"/>
    </location>
</feature>
<evidence type="ECO:0000256" key="2">
    <source>
        <dbReference type="ARBA" id="ARBA00006375"/>
    </source>
</evidence>
<evidence type="ECO:0000256" key="8">
    <source>
        <dbReference type="ARBA" id="ARBA00023128"/>
    </source>
</evidence>
<keyword evidence="8" id="KW-0496">Mitochondrion</keyword>
<dbReference type="InterPro" id="IPR045315">
    <property type="entry name" value="Mtm1-like"/>
</dbReference>
<dbReference type="Gene3D" id="1.50.40.10">
    <property type="entry name" value="Mitochondrial carrier domain"/>
    <property type="match status" value="2"/>
</dbReference>
<evidence type="ECO:0000256" key="7">
    <source>
        <dbReference type="ARBA" id="ARBA00022989"/>
    </source>
</evidence>
<feature type="repeat" description="Solcar" evidence="10">
    <location>
        <begin position="283"/>
        <end position="369"/>
    </location>
</feature>
<keyword evidence="9 10" id="KW-0472">Membrane</keyword>
<keyword evidence="7" id="KW-1133">Transmembrane helix</keyword>
<keyword evidence="6" id="KW-0999">Mitochondrion inner membrane</keyword>
<dbReference type="GO" id="GO:1990542">
    <property type="term" value="P:mitochondrial transmembrane transport"/>
    <property type="evidence" value="ECO:0007669"/>
    <property type="project" value="InterPro"/>
</dbReference>
<evidence type="ECO:0000313" key="14">
    <source>
        <dbReference type="Proteomes" id="UP000245884"/>
    </source>
</evidence>
<dbReference type="AlphaFoldDB" id="A0A316UWB9"/>
<dbReference type="PANTHER" id="PTHR45760:SF2">
    <property type="entry name" value="FI19922P1-RELATED"/>
    <property type="match status" value="1"/>
</dbReference>
<evidence type="ECO:0000256" key="5">
    <source>
        <dbReference type="ARBA" id="ARBA00022737"/>
    </source>
</evidence>
<keyword evidence="4 10" id="KW-0812">Transmembrane</keyword>
<feature type="compositionally biased region" description="Low complexity" evidence="12">
    <location>
        <begin position="136"/>
        <end position="152"/>
    </location>
</feature>
<keyword evidence="3 11" id="KW-0813">Transport</keyword>
<feature type="region of interest" description="Disordered" evidence="12">
    <location>
        <begin position="415"/>
        <end position="435"/>
    </location>
</feature>
<evidence type="ECO:0000256" key="10">
    <source>
        <dbReference type="PROSITE-ProRule" id="PRU00282"/>
    </source>
</evidence>
<organism evidence="13 14">
    <name type="scientific">Jaminaea rosea</name>
    <dbReference type="NCBI Taxonomy" id="1569628"/>
    <lineage>
        <taxon>Eukaryota</taxon>
        <taxon>Fungi</taxon>
        <taxon>Dikarya</taxon>
        <taxon>Basidiomycota</taxon>
        <taxon>Ustilaginomycotina</taxon>
        <taxon>Exobasidiomycetes</taxon>
        <taxon>Microstromatales</taxon>
        <taxon>Microstromatales incertae sedis</taxon>
        <taxon>Jaminaea</taxon>
    </lineage>
</organism>
<name>A0A316UWB9_9BASI</name>
<feature type="compositionally biased region" description="Polar residues" evidence="12">
    <location>
        <begin position="1"/>
        <end position="14"/>
    </location>
</feature>
<evidence type="ECO:0000256" key="1">
    <source>
        <dbReference type="ARBA" id="ARBA00004448"/>
    </source>
</evidence>
<evidence type="ECO:0000256" key="11">
    <source>
        <dbReference type="RuleBase" id="RU000488"/>
    </source>
</evidence>
<sequence>MSSPTGNLMFQELSQAEDAGKASAISPSPEPGPSRRKPASRFQKSVASITGATAVSFIITPLDVIKTRLQTQAAPEPLFQPSSHLPSAAKGKAPATNAATCCQQTFFTGGVNEESLTCKYDPRVAGSQQTGPSGEARTTSSSTYRARSSPATHPQHPRAPFAHTTAFSHPSGSGAAAATMRLHPSSTCAFPNQSVAAMELGALGSQNRMNGILDGVTKVARAEGIRGLFRGLSPTLMMAVPSQVTYMGCYDVFRAFFLSFETPVKRPPSAISNAAAASNITSQTVLTSLVAGALSRGCSATLVTPLELIRTRLQASDASHSLTSIVRSLGTQVRQEGSHVLFRGLASTLWRDVPFSAIYFMGYEMMKRSMTGGAGLGEGELKGGLEEFGIAFVSGATSGSVAAVFTQPFDLLKTRQQARQQEHSSSSSAVTRGSRTMQGLKTIVAEEGWKGLFRGLSPRMAKVAPACGIMIGSYEAVGTLFAMAGSE</sequence>
<dbReference type="GeneID" id="37029589"/>
<evidence type="ECO:0000256" key="9">
    <source>
        <dbReference type="ARBA" id="ARBA00023136"/>
    </source>
</evidence>
<keyword evidence="14" id="KW-1185">Reference proteome</keyword>
<evidence type="ECO:0000256" key="4">
    <source>
        <dbReference type="ARBA" id="ARBA00022692"/>
    </source>
</evidence>
<dbReference type="RefSeq" id="XP_025362027.1">
    <property type="nucleotide sequence ID" value="XM_025507766.1"/>
</dbReference>
<feature type="region of interest" description="Disordered" evidence="12">
    <location>
        <begin position="1"/>
        <end position="40"/>
    </location>
</feature>
<dbReference type="PROSITE" id="PS50920">
    <property type="entry name" value="SOLCAR"/>
    <property type="match status" value="3"/>
</dbReference>
<evidence type="ECO:0000313" key="13">
    <source>
        <dbReference type="EMBL" id="PWN27415.1"/>
    </source>
</evidence>
<proteinExistence type="inferred from homology"/>
<dbReference type="STRING" id="1569628.A0A316UWB9"/>
<dbReference type="GO" id="GO:0005743">
    <property type="term" value="C:mitochondrial inner membrane"/>
    <property type="evidence" value="ECO:0007669"/>
    <property type="project" value="UniProtKB-SubCell"/>
</dbReference>
<keyword evidence="5" id="KW-0677">Repeat</keyword>
<dbReference type="EMBL" id="KZ819668">
    <property type="protein sequence ID" value="PWN27415.1"/>
    <property type="molecule type" value="Genomic_DNA"/>
</dbReference>
<feature type="repeat" description="Solcar" evidence="10">
    <location>
        <begin position="163"/>
        <end position="256"/>
    </location>
</feature>
<evidence type="ECO:0000256" key="3">
    <source>
        <dbReference type="ARBA" id="ARBA00022448"/>
    </source>
</evidence>
<dbReference type="Proteomes" id="UP000245884">
    <property type="component" value="Unassembled WGS sequence"/>
</dbReference>
<dbReference type="InterPro" id="IPR023395">
    <property type="entry name" value="MCP_dom_sf"/>
</dbReference>
<gene>
    <name evidence="13" type="ORF">BDZ90DRAFT_252635</name>
</gene>
<comment type="subcellular location">
    <subcellularLocation>
        <location evidence="1">Mitochondrion inner membrane</location>
        <topology evidence="1">Multi-pass membrane protein</topology>
    </subcellularLocation>
</comment>
<dbReference type="SUPFAM" id="SSF103506">
    <property type="entry name" value="Mitochondrial carrier"/>
    <property type="match status" value="1"/>
</dbReference>
<evidence type="ECO:0000256" key="12">
    <source>
        <dbReference type="SAM" id="MobiDB-lite"/>
    </source>
</evidence>
<protein>
    <submittedName>
        <fullName evidence="13">Mitochondrial carrier</fullName>
    </submittedName>
</protein>
<reference evidence="13 14" key="1">
    <citation type="journal article" date="2018" name="Mol. Biol. Evol.">
        <title>Broad Genomic Sampling Reveals a Smut Pathogenic Ancestry of the Fungal Clade Ustilaginomycotina.</title>
        <authorList>
            <person name="Kijpornyongpan T."/>
            <person name="Mondo S.J."/>
            <person name="Barry K."/>
            <person name="Sandor L."/>
            <person name="Lee J."/>
            <person name="Lipzen A."/>
            <person name="Pangilinan J."/>
            <person name="LaButti K."/>
            <person name="Hainaut M."/>
            <person name="Henrissat B."/>
            <person name="Grigoriev I.V."/>
            <person name="Spatafora J.W."/>
            <person name="Aime M.C."/>
        </authorList>
    </citation>
    <scope>NUCLEOTIDE SEQUENCE [LARGE SCALE GENOMIC DNA]</scope>
    <source>
        <strain evidence="13 14">MCA 5214</strain>
    </source>
</reference>
<dbReference type="Pfam" id="PF00153">
    <property type="entry name" value="Mito_carr"/>
    <property type="match status" value="4"/>
</dbReference>
<comment type="similarity">
    <text evidence="2 11">Belongs to the mitochondrial carrier (TC 2.A.29) family.</text>
</comment>
<dbReference type="OrthoDB" id="1747031at2759"/>
<dbReference type="InterPro" id="IPR018108">
    <property type="entry name" value="MCP_transmembrane"/>
</dbReference>
<accession>A0A316UWB9</accession>